<evidence type="ECO:0000256" key="9">
    <source>
        <dbReference type="ARBA" id="ARBA00023049"/>
    </source>
</evidence>
<keyword evidence="5 12" id="KW-0732">Signal</keyword>
<protein>
    <recommendedName>
        <fullName evidence="13">Peptidase metallopeptidase domain-containing protein</fullName>
    </recommendedName>
</protein>
<evidence type="ECO:0000313" key="14">
    <source>
        <dbReference type="EnsemblMetazoa" id="AALFPA23_005749.P7384"/>
    </source>
</evidence>
<dbReference type="SUPFAM" id="SSF55486">
    <property type="entry name" value="Metalloproteases ('zincins'), catalytic domain"/>
    <property type="match status" value="1"/>
</dbReference>
<proteinExistence type="inferred from homology"/>
<dbReference type="Pfam" id="PF00045">
    <property type="entry name" value="Hemopexin"/>
    <property type="match status" value="1"/>
</dbReference>
<dbReference type="PANTHER" id="PTHR10201:SF291">
    <property type="entry name" value="MATRIX METALLOPROTEINASE 1, ISOFORM C-RELATED"/>
    <property type="match status" value="1"/>
</dbReference>
<evidence type="ECO:0000256" key="11">
    <source>
        <dbReference type="PROSITE-ProRule" id="PRU01011"/>
    </source>
</evidence>
<dbReference type="InterPro" id="IPR036375">
    <property type="entry name" value="Hemopexin-like_dom_sf"/>
</dbReference>
<evidence type="ECO:0000259" key="13">
    <source>
        <dbReference type="SMART" id="SM00235"/>
    </source>
</evidence>
<evidence type="ECO:0000256" key="10">
    <source>
        <dbReference type="ARBA" id="ARBA00023145"/>
    </source>
</evidence>
<evidence type="ECO:0000256" key="8">
    <source>
        <dbReference type="ARBA" id="ARBA00022833"/>
    </source>
</evidence>
<evidence type="ECO:0000256" key="4">
    <source>
        <dbReference type="ARBA" id="ARBA00022723"/>
    </source>
</evidence>
<evidence type="ECO:0000256" key="7">
    <source>
        <dbReference type="ARBA" id="ARBA00022801"/>
    </source>
</evidence>
<feature type="repeat" description="Hemopexin" evidence="11">
    <location>
        <begin position="446"/>
        <end position="491"/>
    </location>
</feature>
<dbReference type="InterPro" id="IPR024079">
    <property type="entry name" value="MetalloPept_cat_dom_sf"/>
</dbReference>
<dbReference type="Gene3D" id="3.40.390.10">
    <property type="entry name" value="Collagenase (Catalytic Domain)"/>
    <property type="match status" value="1"/>
</dbReference>
<evidence type="ECO:0000256" key="2">
    <source>
        <dbReference type="ARBA" id="ARBA00010370"/>
    </source>
</evidence>
<comment type="similarity">
    <text evidence="2">Belongs to the peptidase M10A family.</text>
</comment>
<dbReference type="SMART" id="SM00235">
    <property type="entry name" value="ZnMc"/>
    <property type="match status" value="1"/>
</dbReference>
<feature type="signal peptide" evidence="12">
    <location>
        <begin position="1"/>
        <end position="20"/>
    </location>
</feature>
<keyword evidence="7" id="KW-0378">Hydrolase</keyword>
<dbReference type="PROSITE" id="PS51642">
    <property type="entry name" value="HEMOPEXIN_2"/>
    <property type="match status" value="2"/>
</dbReference>
<dbReference type="Proteomes" id="UP000069940">
    <property type="component" value="Unassembled WGS sequence"/>
</dbReference>
<keyword evidence="3" id="KW-0645">Protease</keyword>
<dbReference type="SMART" id="SM00120">
    <property type="entry name" value="HX"/>
    <property type="match status" value="4"/>
</dbReference>
<evidence type="ECO:0000256" key="3">
    <source>
        <dbReference type="ARBA" id="ARBA00022670"/>
    </source>
</evidence>
<dbReference type="InterPro" id="IPR002477">
    <property type="entry name" value="Peptidoglycan-bd-like"/>
</dbReference>
<dbReference type="InterPro" id="IPR021190">
    <property type="entry name" value="Pept_M10A"/>
</dbReference>
<keyword evidence="6" id="KW-0677">Repeat</keyword>
<reference evidence="15" key="1">
    <citation type="journal article" date="2015" name="Proc. Natl. Acad. Sci. U.S.A.">
        <title>Genome sequence of the Asian Tiger mosquito, Aedes albopictus, reveals insights into its biology, genetics, and evolution.</title>
        <authorList>
            <person name="Chen X.G."/>
            <person name="Jiang X."/>
            <person name="Gu J."/>
            <person name="Xu M."/>
            <person name="Wu Y."/>
            <person name="Deng Y."/>
            <person name="Zhang C."/>
            <person name="Bonizzoni M."/>
            <person name="Dermauw W."/>
            <person name="Vontas J."/>
            <person name="Armbruster P."/>
            <person name="Huang X."/>
            <person name="Yang Y."/>
            <person name="Zhang H."/>
            <person name="He W."/>
            <person name="Peng H."/>
            <person name="Liu Y."/>
            <person name="Wu K."/>
            <person name="Chen J."/>
            <person name="Lirakis M."/>
            <person name="Topalis P."/>
            <person name="Van Leeuwen T."/>
            <person name="Hall A.B."/>
            <person name="Jiang X."/>
            <person name="Thorpe C."/>
            <person name="Mueller R.L."/>
            <person name="Sun C."/>
            <person name="Waterhouse R.M."/>
            <person name="Yan G."/>
            <person name="Tu Z.J."/>
            <person name="Fang X."/>
            <person name="James A.A."/>
        </authorList>
    </citation>
    <scope>NUCLEOTIDE SEQUENCE [LARGE SCALE GENOMIC DNA]</scope>
    <source>
        <strain evidence="15">Foshan</strain>
    </source>
</reference>
<accession>A0ABM1Y4W9</accession>
<dbReference type="InterPro" id="IPR036365">
    <property type="entry name" value="PGBD-like_sf"/>
</dbReference>
<keyword evidence="10" id="KW-0865">Zymogen</keyword>
<dbReference type="InterPro" id="IPR000585">
    <property type="entry name" value="Hemopexin-like_dom"/>
</dbReference>
<dbReference type="Pfam" id="PF00413">
    <property type="entry name" value="Peptidase_M10"/>
    <property type="match status" value="1"/>
</dbReference>
<comment type="cofactor">
    <cofactor evidence="1">
        <name>Zn(2+)</name>
        <dbReference type="ChEBI" id="CHEBI:29105"/>
    </cofactor>
</comment>
<feature type="repeat" description="Hemopexin" evidence="11">
    <location>
        <begin position="352"/>
        <end position="397"/>
    </location>
</feature>
<evidence type="ECO:0000256" key="1">
    <source>
        <dbReference type="ARBA" id="ARBA00001947"/>
    </source>
</evidence>
<evidence type="ECO:0000256" key="5">
    <source>
        <dbReference type="ARBA" id="ARBA00022729"/>
    </source>
</evidence>
<dbReference type="CDD" id="cd00094">
    <property type="entry name" value="HX"/>
    <property type="match status" value="1"/>
</dbReference>
<dbReference type="SUPFAM" id="SSF50923">
    <property type="entry name" value="Hemopexin-like domain"/>
    <property type="match status" value="1"/>
</dbReference>
<evidence type="ECO:0000256" key="6">
    <source>
        <dbReference type="ARBA" id="ARBA00022737"/>
    </source>
</evidence>
<dbReference type="SUPFAM" id="SSF47090">
    <property type="entry name" value="PGBD-like"/>
    <property type="match status" value="1"/>
</dbReference>
<evidence type="ECO:0000256" key="12">
    <source>
        <dbReference type="SAM" id="SignalP"/>
    </source>
</evidence>
<keyword evidence="15" id="KW-1185">Reference proteome</keyword>
<dbReference type="PIRSF" id="PIRSF001191">
    <property type="entry name" value="Peptidase_M10A_matrix"/>
    <property type="match status" value="1"/>
</dbReference>
<feature type="domain" description="Peptidase metallopeptidase" evidence="13">
    <location>
        <begin position="133"/>
        <end position="285"/>
    </location>
</feature>
<keyword evidence="9" id="KW-0482">Metalloprotease</keyword>
<evidence type="ECO:0000313" key="15">
    <source>
        <dbReference type="Proteomes" id="UP000069940"/>
    </source>
</evidence>
<dbReference type="RefSeq" id="XP_019539900.2">
    <property type="nucleotide sequence ID" value="XM_019684355.3"/>
</dbReference>
<reference evidence="14" key="2">
    <citation type="submission" date="2025-05" db="UniProtKB">
        <authorList>
            <consortium name="EnsemblMetazoa"/>
        </authorList>
    </citation>
    <scope>IDENTIFICATION</scope>
    <source>
        <strain evidence="14">Foshan</strain>
    </source>
</reference>
<keyword evidence="4" id="KW-0479">Metal-binding</keyword>
<sequence length="491" mass="56231">MMELLAVLAIFLCVFSFSLAFPTINPESIFIPLVHRVRDDVSDVFQADSNEFPTDPRVPPVVTDQDAQAVLQDYGFLSSDDIINRLDQTTDSAKDALKRFQKQFNLTENGALDDDTRRLISAPRCGVAELNAIEDKWTKRALTFKINSFPRSVPQSEARNLINQAFKEWTKHVLLNVTEVSRGEADIYVSDEQKIHENRLGSECRFTTNTTLAHAFFPEVGDIHYNTDRSYTSEEFFSATIHEIGHTLGLDHSNSKTSIMFPFHIRYHTEIPEEDRRALQALYGVSRTTTAIPTVPPRTETPVPPLCSLHKFDAILNDARGQTYALAGDYYYPLRDRTPRGRRISSKWPKLPGSVDVAFTYRNNKTFFFKRNRVWVYADNQLEAGYPKPIEDDFPGLPGNLGAVFVTKQGNLLALRKKHYWFYSPRKRPQIGKEFPRSVFDFQGMPVNVDAALRHTDGLAYFFKGRNYHILNMTDYTMGPATPMKRRWFAC</sequence>
<keyword evidence="8" id="KW-0862">Zinc</keyword>
<dbReference type="InterPro" id="IPR006026">
    <property type="entry name" value="Peptidase_Metallo"/>
</dbReference>
<dbReference type="InterPro" id="IPR001818">
    <property type="entry name" value="Pept_M10_metallopeptidase"/>
</dbReference>
<organism evidence="14 15">
    <name type="scientific">Aedes albopictus</name>
    <name type="common">Asian tiger mosquito</name>
    <name type="synonym">Stegomyia albopicta</name>
    <dbReference type="NCBI Taxonomy" id="7160"/>
    <lineage>
        <taxon>Eukaryota</taxon>
        <taxon>Metazoa</taxon>
        <taxon>Ecdysozoa</taxon>
        <taxon>Arthropoda</taxon>
        <taxon>Hexapoda</taxon>
        <taxon>Insecta</taxon>
        <taxon>Pterygota</taxon>
        <taxon>Neoptera</taxon>
        <taxon>Endopterygota</taxon>
        <taxon>Diptera</taxon>
        <taxon>Nematocera</taxon>
        <taxon>Culicoidea</taxon>
        <taxon>Culicidae</taxon>
        <taxon>Culicinae</taxon>
        <taxon>Aedini</taxon>
        <taxon>Aedes</taxon>
        <taxon>Stegomyia</taxon>
    </lineage>
</organism>
<dbReference type="PRINTS" id="PR00138">
    <property type="entry name" value="MATRIXIN"/>
</dbReference>
<name>A0ABM1Y4W9_AEDAL</name>
<dbReference type="GeneID" id="109410820"/>
<dbReference type="PANTHER" id="PTHR10201">
    <property type="entry name" value="MATRIX METALLOPROTEINASE"/>
    <property type="match status" value="1"/>
</dbReference>
<dbReference type="EnsemblMetazoa" id="AALFPA23_005749.R7384">
    <property type="protein sequence ID" value="AALFPA23_005749.P7384"/>
    <property type="gene ID" value="AALFPA23_005749"/>
</dbReference>
<feature type="chain" id="PRO_5046961435" description="Peptidase metallopeptidase domain-containing protein" evidence="12">
    <location>
        <begin position="21"/>
        <end position="491"/>
    </location>
</feature>
<dbReference type="Pfam" id="PF01471">
    <property type="entry name" value="PG_binding_1"/>
    <property type="match status" value="1"/>
</dbReference>
<dbReference type="InterPro" id="IPR018487">
    <property type="entry name" value="Hemopexin-like_repeat"/>
</dbReference>
<dbReference type="Gene3D" id="2.110.10.10">
    <property type="entry name" value="Hemopexin-like domain"/>
    <property type="match status" value="1"/>
</dbReference>